<dbReference type="InterPro" id="IPR037523">
    <property type="entry name" value="VOC_core"/>
</dbReference>
<sequence length="131" mass="13985">MADTEGPGIVGVGTIGIPVSDQDRALAFYRDVLGFEVRVDAPLPQLGARWIMLAPPGSAVSVSLVRASEDAPAGVETGIRFETVDAERAHRSLSERGVDVGELLRWSGVPAMFAVHDAEGNRFEIVERDQG</sequence>
<protein>
    <submittedName>
        <fullName evidence="2">VOC family protein</fullName>
    </submittedName>
</protein>
<dbReference type="Pfam" id="PF00903">
    <property type="entry name" value="Glyoxalase"/>
    <property type="match status" value="1"/>
</dbReference>
<accession>A0ABT8IV23</accession>
<dbReference type="Proteomes" id="UP001174210">
    <property type="component" value="Unassembled WGS sequence"/>
</dbReference>
<dbReference type="SUPFAM" id="SSF54593">
    <property type="entry name" value="Glyoxalase/Bleomycin resistance protein/Dihydroxybiphenyl dioxygenase"/>
    <property type="match status" value="1"/>
</dbReference>
<feature type="domain" description="VOC" evidence="1">
    <location>
        <begin position="11"/>
        <end position="128"/>
    </location>
</feature>
<dbReference type="PROSITE" id="PS51819">
    <property type="entry name" value="VOC"/>
    <property type="match status" value="1"/>
</dbReference>
<dbReference type="PANTHER" id="PTHR36437">
    <property type="entry name" value="GLYOXALASE/BLEOMYCIN RESISTANCE PROTEIN/DIOXYGENASE"/>
    <property type="match status" value="1"/>
</dbReference>
<reference evidence="2" key="1">
    <citation type="submission" date="2023-03" db="EMBL/GenBank/DDBJ databases">
        <title>MT1 and MT2 Draft Genomes of Novel Species.</title>
        <authorList>
            <person name="Venkateswaran K."/>
        </authorList>
    </citation>
    <scope>NUCLEOTIDE SEQUENCE</scope>
    <source>
        <strain evidence="2">F6_8S_P_1A</strain>
    </source>
</reference>
<comment type="caution">
    <text evidence="2">The sequence shown here is derived from an EMBL/GenBank/DDBJ whole genome shotgun (WGS) entry which is preliminary data.</text>
</comment>
<name>A0ABT8IV23_9MICO</name>
<evidence type="ECO:0000313" key="2">
    <source>
        <dbReference type="EMBL" id="MDN4596557.1"/>
    </source>
</evidence>
<gene>
    <name evidence="2" type="ORF">P5G59_05345</name>
</gene>
<dbReference type="PANTHER" id="PTHR36437:SF2">
    <property type="entry name" value="GLYOXALASE_BLEOMYCIN RESISTANCE PROTEIN_DIOXYGENASE"/>
    <property type="match status" value="1"/>
</dbReference>
<dbReference type="RefSeq" id="WP_301216717.1">
    <property type="nucleotide sequence ID" value="NZ_JAROCB010000001.1"/>
</dbReference>
<dbReference type="EMBL" id="JAROCB010000001">
    <property type="protein sequence ID" value="MDN4596557.1"/>
    <property type="molecule type" value="Genomic_DNA"/>
</dbReference>
<dbReference type="Gene3D" id="3.10.180.10">
    <property type="entry name" value="2,3-Dihydroxybiphenyl 1,2-Dioxygenase, domain 1"/>
    <property type="match status" value="1"/>
</dbReference>
<proteinExistence type="predicted"/>
<dbReference type="InterPro" id="IPR029068">
    <property type="entry name" value="Glyas_Bleomycin-R_OHBP_Dase"/>
</dbReference>
<evidence type="ECO:0000313" key="3">
    <source>
        <dbReference type="Proteomes" id="UP001174210"/>
    </source>
</evidence>
<keyword evidence="3" id="KW-1185">Reference proteome</keyword>
<evidence type="ECO:0000259" key="1">
    <source>
        <dbReference type="PROSITE" id="PS51819"/>
    </source>
</evidence>
<dbReference type="InterPro" id="IPR004360">
    <property type="entry name" value="Glyas_Fos-R_dOase_dom"/>
</dbReference>
<organism evidence="2 3">
    <name type="scientific">Leifsonia virtsii</name>
    <dbReference type="NCBI Taxonomy" id="3035915"/>
    <lineage>
        <taxon>Bacteria</taxon>
        <taxon>Bacillati</taxon>
        <taxon>Actinomycetota</taxon>
        <taxon>Actinomycetes</taxon>
        <taxon>Micrococcales</taxon>
        <taxon>Microbacteriaceae</taxon>
        <taxon>Leifsonia</taxon>
    </lineage>
</organism>